<sequence length="194" mass="21858">MESTCAINALSQQIDEAKLILESLNDSPSVILFTTTVSETVQRSKILQELFDFSGITLGEYANGMFKHIFIAMRNAGAAHPSNSTQSCINPILKYHKKLNSMLVLRVNANTIAKDILLNGFLNEENAEHLALKYVDFLEKNANLYNKKEDPEWRFKTLTYGFVDFLKSLHLVTKENALLVGIINGNEWEPTGDF</sequence>
<gene>
    <name evidence="1" type="ORF">NPIL_392531</name>
</gene>
<protein>
    <submittedName>
        <fullName evidence="1">Uncharacterized protein</fullName>
    </submittedName>
</protein>
<dbReference type="EMBL" id="BMAW01006734">
    <property type="protein sequence ID" value="GFT00237.1"/>
    <property type="molecule type" value="Genomic_DNA"/>
</dbReference>
<name>A0A8X6N859_NEPPI</name>
<comment type="caution">
    <text evidence="1">The sequence shown here is derived from an EMBL/GenBank/DDBJ whole genome shotgun (WGS) entry which is preliminary data.</text>
</comment>
<dbReference type="AlphaFoldDB" id="A0A8X6N859"/>
<organism evidence="1 2">
    <name type="scientific">Nephila pilipes</name>
    <name type="common">Giant wood spider</name>
    <name type="synonym">Nephila maculata</name>
    <dbReference type="NCBI Taxonomy" id="299642"/>
    <lineage>
        <taxon>Eukaryota</taxon>
        <taxon>Metazoa</taxon>
        <taxon>Ecdysozoa</taxon>
        <taxon>Arthropoda</taxon>
        <taxon>Chelicerata</taxon>
        <taxon>Arachnida</taxon>
        <taxon>Araneae</taxon>
        <taxon>Araneomorphae</taxon>
        <taxon>Entelegynae</taxon>
        <taxon>Araneoidea</taxon>
        <taxon>Nephilidae</taxon>
        <taxon>Nephila</taxon>
    </lineage>
</organism>
<proteinExistence type="predicted"/>
<evidence type="ECO:0000313" key="2">
    <source>
        <dbReference type="Proteomes" id="UP000887013"/>
    </source>
</evidence>
<accession>A0A8X6N859</accession>
<reference evidence="1" key="1">
    <citation type="submission" date="2020-08" db="EMBL/GenBank/DDBJ databases">
        <title>Multicomponent nature underlies the extraordinary mechanical properties of spider dragline silk.</title>
        <authorList>
            <person name="Kono N."/>
            <person name="Nakamura H."/>
            <person name="Mori M."/>
            <person name="Yoshida Y."/>
            <person name="Ohtoshi R."/>
            <person name="Malay A.D."/>
            <person name="Moran D.A.P."/>
            <person name="Tomita M."/>
            <person name="Numata K."/>
            <person name="Arakawa K."/>
        </authorList>
    </citation>
    <scope>NUCLEOTIDE SEQUENCE</scope>
</reference>
<dbReference type="OrthoDB" id="6429372at2759"/>
<dbReference type="Proteomes" id="UP000887013">
    <property type="component" value="Unassembled WGS sequence"/>
</dbReference>
<keyword evidence="2" id="KW-1185">Reference proteome</keyword>
<evidence type="ECO:0000313" key="1">
    <source>
        <dbReference type="EMBL" id="GFT00237.1"/>
    </source>
</evidence>